<dbReference type="InterPro" id="IPR001173">
    <property type="entry name" value="Glyco_trans_2-like"/>
</dbReference>
<feature type="transmembrane region" description="Helical" evidence="8">
    <location>
        <begin position="258"/>
        <end position="279"/>
    </location>
</feature>
<keyword evidence="7 8" id="KW-0472">Membrane</keyword>
<feature type="domain" description="Glycosyltransferase 2-like" evidence="9">
    <location>
        <begin position="2"/>
        <end position="162"/>
    </location>
</feature>
<proteinExistence type="predicted"/>
<dbReference type="GO" id="GO:0005886">
    <property type="term" value="C:plasma membrane"/>
    <property type="evidence" value="ECO:0007669"/>
    <property type="project" value="TreeGrafter"/>
</dbReference>
<accession>S7TKL0</accession>
<keyword evidence="6 8" id="KW-1133">Transmembrane helix</keyword>
<dbReference type="InterPro" id="IPR029044">
    <property type="entry name" value="Nucleotide-diphossugar_trans"/>
</dbReference>
<evidence type="ECO:0000256" key="5">
    <source>
        <dbReference type="ARBA" id="ARBA00022985"/>
    </source>
</evidence>
<evidence type="ECO:0000256" key="2">
    <source>
        <dbReference type="ARBA" id="ARBA00022676"/>
    </source>
</evidence>
<dbReference type="CDD" id="cd04187">
    <property type="entry name" value="DPM1_like_bac"/>
    <property type="match status" value="1"/>
</dbReference>
<reference evidence="10 11" key="1">
    <citation type="journal article" date="2013" name="Genome Announc.">
        <title>Draft genome sequences for three mercury-methylating, sulfate-reducing bacteria.</title>
        <authorList>
            <person name="Brown S.D."/>
            <person name="Hurt R.A.Jr."/>
            <person name="Gilmour C.C."/>
            <person name="Elias D.A."/>
        </authorList>
    </citation>
    <scope>NUCLEOTIDE SEQUENCE [LARGE SCALE GENOMIC DNA]</scope>
    <source>
        <strain evidence="10 11">DSM 2059</strain>
    </source>
</reference>
<dbReference type="AlphaFoldDB" id="S7TKL0"/>
<dbReference type="GO" id="GO:0016757">
    <property type="term" value="F:glycosyltransferase activity"/>
    <property type="evidence" value="ECO:0007669"/>
    <property type="project" value="UniProtKB-KW"/>
</dbReference>
<evidence type="ECO:0000313" key="10">
    <source>
        <dbReference type="EMBL" id="EPR37727.1"/>
    </source>
</evidence>
<organism evidence="10 11">
    <name type="scientific">Desulfococcus multivorans DSM 2059</name>
    <dbReference type="NCBI Taxonomy" id="1121405"/>
    <lineage>
        <taxon>Bacteria</taxon>
        <taxon>Pseudomonadati</taxon>
        <taxon>Thermodesulfobacteriota</taxon>
        <taxon>Desulfobacteria</taxon>
        <taxon>Desulfobacterales</taxon>
        <taxon>Desulfococcaceae</taxon>
        <taxon>Desulfococcus</taxon>
    </lineage>
</organism>
<dbReference type="InterPro" id="IPR050256">
    <property type="entry name" value="Glycosyltransferase_2"/>
</dbReference>
<sequence length="320" mass="36321">MIIPVFNEEAAIPCFLDTVYPILDAESAYRFELIFINDGSEDNTLDILLEARDADPRIKIIDLARNFGKELAMAAGFQAASGDAVIPMDVDLQDPPEIIVDFLRKWEEGYDVVLGVRRRRHADTLFKRLTADLFYRIFNALCGKRLTPNAGDFRLISRPALDALNNLPERVRFTKALYAWVGFRKTAVEYDRPARMNGTSKWNTWKLWNFALDGITSFSTLPLRIWSYLGMLIAFIGFAYAAFLTFRTLIFGRDVPGYTSLMVVMLVLGGLILISLGVIGEYLGRVFEETKGRPLYIARNYIGFDDVPESCRLSRKIGKI</sequence>
<dbReference type="SUPFAM" id="SSF53448">
    <property type="entry name" value="Nucleotide-diphospho-sugar transferases"/>
    <property type="match status" value="1"/>
</dbReference>
<dbReference type="PATRIC" id="fig|1121405.3.peg.3099"/>
<evidence type="ECO:0000259" key="9">
    <source>
        <dbReference type="Pfam" id="PF00535"/>
    </source>
</evidence>
<dbReference type="Gene3D" id="3.90.550.10">
    <property type="entry name" value="Spore Coat Polysaccharide Biosynthesis Protein SpsA, Chain A"/>
    <property type="match status" value="1"/>
</dbReference>
<dbReference type="PANTHER" id="PTHR48090:SF3">
    <property type="entry name" value="UNDECAPRENYL-PHOSPHATE 4-DEOXY-4-FORMAMIDO-L-ARABINOSE TRANSFERASE"/>
    <property type="match status" value="1"/>
</dbReference>
<dbReference type="RefSeq" id="WP_020878083.1">
    <property type="nucleotide sequence ID" value="NZ_ATHJ01000101.1"/>
</dbReference>
<gene>
    <name evidence="10" type="ORF">dsmv_3016</name>
</gene>
<protein>
    <submittedName>
        <fullName evidence="10">Glycosyl transferase family 2</fullName>
    </submittedName>
</protein>
<dbReference type="Proteomes" id="UP000014977">
    <property type="component" value="Unassembled WGS sequence"/>
</dbReference>
<feature type="transmembrane region" description="Helical" evidence="8">
    <location>
        <begin position="225"/>
        <end position="246"/>
    </location>
</feature>
<evidence type="ECO:0000256" key="6">
    <source>
        <dbReference type="ARBA" id="ARBA00022989"/>
    </source>
</evidence>
<keyword evidence="1" id="KW-1003">Cell membrane</keyword>
<evidence type="ECO:0000256" key="1">
    <source>
        <dbReference type="ARBA" id="ARBA00022475"/>
    </source>
</evidence>
<dbReference type="GO" id="GO:0009103">
    <property type="term" value="P:lipopolysaccharide biosynthetic process"/>
    <property type="evidence" value="ECO:0007669"/>
    <property type="project" value="UniProtKB-KW"/>
</dbReference>
<evidence type="ECO:0000313" key="11">
    <source>
        <dbReference type="Proteomes" id="UP000014977"/>
    </source>
</evidence>
<dbReference type="PANTHER" id="PTHR48090">
    <property type="entry name" value="UNDECAPRENYL-PHOSPHATE 4-DEOXY-4-FORMAMIDO-L-ARABINOSE TRANSFERASE-RELATED"/>
    <property type="match status" value="1"/>
</dbReference>
<keyword evidence="4 8" id="KW-0812">Transmembrane</keyword>
<dbReference type="EMBL" id="ATHJ01000101">
    <property type="protein sequence ID" value="EPR37727.1"/>
    <property type="molecule type" value="Genomic_DNA"/>
</dbReference>
<dbReference type="Pfam" id="PF00535">
    <property type="entry name" value="Glycos_transf_2"/>
    <property type="match status" value="1"/>
</dbReference>
<name>S7TKL0_DESML</name>
<evidence type="ECO:0000256" key="7">
    <source>
        <dbReference type="ARBA" id="ARBA00023136"/>
    </source>
</evidence>
<comment type="caution">
    <text evidence="10">The sequence shown here is derived from an EMBL/GenBank/DDBJ whole genome shotgun (WGS) entry which is preliminary data.</text>
</comment>
<keyword evidence="3 10" id="KW-0808">Transferase</keyword>
<evidence type="ECO:0000256" key="3">
    <source>
        <dbReference type="ARBA" id="ARBA00022679"/>
    </source>
</evidence>
<keyword evidence="5" id="KW-0448">Lipopolysaccharide biosynthesis</keyword>
<dbReference type="STRING" id="897.B2D07_09670"/>
<keyword evidence="11" id="KW-1185">Reference proteome</keyword>
<evidence type="ECO:0000256" key="4">
    <source>
        <dbReference type="ARBA" id="ARBA00022692"/>
    </source>
</evidence>
<keyword evidence="2" id="KW-0328">Glycosyltransferase</keyword>
<evidence type="ECO:0000256" key="8">
    <source>
        <dbReference type="SAM" id="Phobius"/>
    </source>
</evidence>
<dbReference type="eggNOG" id="COG0463">
    <property type="taxonomic scope" value="Bacteria"/>
</dbReference>